<dbReference type="Proteomes" id="UP001500957">
    <property type="component" value="Unassembled WGS sequence"/>
</dbReference>
<protein>
    <submittedName>
        <fullName evidence="2">Uncharacterized protein</fullName>
    </submittedName>
</protein>
<evidence type="ECO:0000313" key="3">
    <source>
        <dbReference type="Proteomes" id="UP001500957"/>
    </source>
</evidence>
<keyword evidence="3" id="KW-1185">Reference proteome</keyword>
<sequence>MSRVCSVDTAPGGVRAYEQGGYLAGGDMAGGDMVGGEMANLSADVGGSELGSEDCQVQDLVPGPGPRVRDLLEA</sequence>
<dbReference type="EMBL" id="BAAAHE010000068">
    <property type="protein sequence ID" value="GAA0639036.1"/>
    <property type="molecule type" value="Genomic_DNA"/>
</dbReference>
<organism evidence="2 3">
    <name type="scientific">Sporichthya brevicatena</name>
    <dbReference type="NCBI Taxonomy" id="171442"/>
    <lineage>
        <taxon>Bacteria</taxon>
        <taxon>Bacillati</taxon>
        <taxon>Actinomycetota</taxon>
        <taxon>Actinomycetes</taxon>
        <taxon>Sporichthyales</taxon>
        <taxon>Sporichthyaceae</taxon>
        <taxon>Sporichthya</taxon>
    </lineage>
</organism>
<accession>A0ABP3SHI8</accession>
<comment type="caution">
    <text evidence="2">The sequence shown here is derived from an EMBL/GenBank/DDBJ whole genome shotgun (WGS) entry which is preliminary data.</text>
</comment>
<evidence type="ECO:0000313" key="2">
    <source>
        <dbReference type="EMBL" id="GAA0639036.1"/>
    </source>
</evidence>
<name>A0ABP3SHI8_9ACTN</name>
<feature type="region of interest" description="Disordered" evidence="1">
    <location>
        <begin position="47"/>
        <end position="74"/>
    </location>
</feature>
<reference evidence="3" key="1">
    <citation type="journal article" date="2019" name="Int. J. Syst. Evol. Microbiol.">
        <title>The Global Catalogue of Microorganisms (GCM) 10K type strain sequencing project: providing services to taxonomists for standard genome sequencing and annotation.</title>
        <authorList>
            <consortium name="The Broad Institute Genomics Platform"/>
            <consortium name="The Broad Institute Genome Sequencing Center for Infectious Disease"/>
            <person name="Wu L."/>
            <person name="Ma J."/>
        </authorList>
    </citation>
    <scope>NUCLEOTIDE SEQUENCE [LARGE SCALE GENOMIC DNA]</scope>
    <source>
        <strain evidence="3">JCM 10671</strain>
    </source>
</reference>
<evidence type="ECO:0000256" key="1">
    <source>
        <dbReference type="SAM" id="MobiDB-lite"/>
    </source>
</evidence>
<gene>
    <name evidence="2" type="ORF">GCM10009547_48890</name>
</gene>
<proteinExistence type="predicted"/>